<evidence type="ECO:0000313" key="1">
    <source>
        <dbReference type="EMBL" id="KAK3767184.1"/>
    </source>
</evidence>
<name>A0AAE0ZD06_9GAST</name>
<keyword evidence="2" id="KW-1185">Reference proteome</keyword>
<organism evidence="1 2">
    <name type="scientific">Elysia crispata</name>
    <name type="common">lettuce slug</name>
    <dbReference type="NCBI Taxonomy" id="231223"/>
    <lineage>
        <taxon>Eukaryota</taxon>
        <taxon>Metazoa</taxon>
        <taxon>Spiralia</taxon>
        <taxon>Lophotrochozoa</taxon>
        <taxon>Mollusca</taxon>
        <taxon>Gastropoda</taxon>
        <taxon>Heterobranchia</taxon>
        <taxon>Euthyneura</taxon>
        <taxon>Panpulmonata</taxon>
        <taxon>Sacoglossa</taxon>
        <taxon>Placobranchoidea</taxon>
        <taxon>Plakobranchidae</taxon>
        <taxon>Elysia</taxon>
    </lineage>
</organism>
<reference evidence="1" key="1">
    <citation type="journal article" date="2023" name="G3 (Bethesda)">
        <title>A reference genome for the long-term kleptoplast-retaining sea slug Elysia crispata morphotype clarki.</title>
        <authorList>
            <person name="Eastman K.E."/>
            <person name="Pendleton A.L."/>
            <person name="Shaikh M.A."/>
            <person name="Suttiyut T."/>
            <person name="Ogas R."/>
            <person name="Tomko P."/>
            <person name="Gavelis G."/>
            <person name="Widhalm J.R."/>
            <person name="Wisecaver J.H."/>
        </authorList>
    </citation>
    <scope>NUCLEOTIDE SEQUENCE</scope>
    <source>
        <strain evidence="1">ECLA1</strain>
    </source>
</reference>
<evidence type="ECO:0000313" key="2">
    <source>
        <dbReference type="Proteomes" id="UP001283361"/>
    </source>
</evidence>
<dbReference type="Proteomes" id="UP001283361">
    <property type="component" value="Unassembled WGS sequence"/>
</dbReference>
<accession>A0AAE0ZD06</accession>
<sequence>MHPLRKRTYHCQDFPPIFCESKRPNDSSHLDLTKSNYRLKLVLLYLNVSVNSSILSGIPTRISCSEKVLQCPGGRYNGVNSSEHTDAEMQQLC</sequence>
<dbReference type="AlphaFoldDB" id="A0AAE0ZD06"/>
<protein>
    <submittedName>
        <fullName evidence="1">Uncharacterized protein</fullName>
    </submittedName>
</protein>
<proteinExistence type="predicted"/>
<gene>
    <name evidence="1" type="ORF">RRG08_018055</name>
</gene>
<comment type="caution">
    <text evidence="1">The sequence shown here is derived from an EMBL/GenBank/DDBJ whole genome shotgun (WGS) entry which is preliminary data.</text>
</comment>
<dbReference type="EMBL" id="JAWDGP010004170">
    <property type="protein sequence ID" value="KAK3767184.1"/>
    <property type="molecule type" value="Genomic_DNA"/>
</dbReference>